<evidence type="ECO:0000313" key="8">
    <source>
        <dbReference type="Proteomes" id="UP000030748"/>
    </source>
</evidence>
<dbReference type="PANTHER" id="PTHR31232:SF149">
    <property type="entry name" value="S-PROTEIN HOMOLOG"/>
    <property type="match status" value="1"/>
</dbReference>
<keyword evidence="5" id="KW-0732">Signal</keyword>
<dbReference type="Pfam" id="PF05938">
    <property type="entry name" value="Self-incomp_S1"/>
    <property type="match status" value="1"/>
</dbReference>
<reference evidence="7 8" key="1">
    <citation type="journal article" date="2013" name="Proc. Natl. Acad. Sci. U.S.A.">
        <title>Fine-scale variation in meiotic recombination in Mimulus inferred from population shotgun sequencing.</title>
        <authorList>
            <person name="Hellsten U."/>
            <person name="Wright K.M."/>
            <person name="Jenkins J."/>
            <person name="Shu S."/>
            <person name="Yuan Y."/>
            <person name="Wessler S.R."/>
            <person name="Schmutz J."/>
            <person name="Willis J.H."/>
            <person name="Rokhsar D.S."/>
        </authorList>
    </citation>
    <scope>NUCLEOTIDE SEQUENCE [LARGE SCALE GENOMIC DNA]</scope>
    <source>
        <strain evidence="8">cv. DUN x IM62</strain>
    </source>
</reference>
<evidence type="ECO:0000256" key="5">
    <source>
        <dbReference type="ARBA" id="ARBA00022729"/>
    </source>
</evidence>
<protein>
    <recommendedName>
        <fullName evidence="6">S-protein homolog</fullName>
    </recommendedName>
</protein>
<dbReference type="PANTHER" id="PTHR31232">
    <property type="match status" value="1"/>
</dbReference>
<keyword evidence="8" id="KW-1185">Reference proteome</keyword>
<feature type="non-terminal residue" evidence="7">
    <location>
        <position position="1"/>
    </location>
</feature>
<organism evidence="7 8">
    <name type="scientific">Erythranthe guttata</name>
    <name type="common">Yellow monkey flower</name>
    <name type="synonym">Mimulus guttatus</name>
    <dbReference type="NCBI Taxonomy" id="4155"/>
    <lineage>
        <taxon>Eukaryota</taxon>
        <taxon>Viridiplantae</taxon>
        <taxon>Streptophyta</taxon>
        <taxon>Embryophyta</taxon>
        <taxon>Tracheophyta</taxon>
        <taxon>Spermatophyta</taxon>
        <taxon>Magnoliopsida</taxon>
        <taxon>eudicotyledons</taxon>
        <taxon>Gunneridae</taxon>
        <taxon>Pentapetalae</taxon>
        <taxon>asterids</taxon>
        <taxon>lamiids</taxon>
        <taxon>Lamiales</taxon>
        <taxon>Phrymaceae</taxon>
        <taxon>Erythranthe</taxon>
    </lineage>
</organism>
<name>A0A022QU30_ERYGU</name>
<evidence type="ECO:0000313" key="7">
    <source>
        <dbReference type="EMBL" id="EYU31089.1"/>
    </source>
</evidence>
<proteinExistence type="inferred from homology"/>
<evidence type="ECO:0000256" key="1">
    <source>
        <dbReference type="ARBA" id="ARBA00004613"/>
    </source>
</evidence>
<accession>A0A022QU30</accession>
<dbReference type="AlphaFoldDB" id="A0A022QU30"/>
<sequence length="116" mass="14053">EYEMRIVSNLSPGTRSLKLHCYKGDGTDLGQQTLHPNEEYKFKICTNFFTETRYYCDFHWREYRLTADFYVFDSFLSSLCEDQVFGPSKCQWTVEYPGFYFGMEWPYHVKAPWLRY</sequence>
<dbReference type="GO" id="GO:0060320">
    <property type="term" value="P:rejection of self pollen"/>
    <property type="evidence" value="ECO:0007669"/>
    <property type="project" value="UniProtKB-KW"/>
</dbReference>
<dbReference type="EMBL" id="KI631018">
    <property type="protein sequence ID" value="EYU31089.1"/>
    <property type="molecule type" value="Genomic_DNA"/>
</dbReference>
<keyword evidence="3 6" id="KW-0713">Self-incompatibility</keyword>
<evidence type="ECO:0000256" key="6">
    <source>
        <dbReference type="RuleBase" id="RU367044"/>
    </source>
</evidence>
<evidence type="ECO:0000256" key="2">
    <source>
        <dbReference type="ARBA" id="ARBA00005581"/>
    </source>
</evidence>
<comment type="subcellular location">
    <subcellularLocation>
        <location evidence="1 6">Secreted</location>
    </subcellularLocation>
</comment>
<gene>
    <name evidence="7" type="ORF">MIMGU_mgv1a026201mg</name>
</gene>
<dbReference type="Proteomes" id="UP000030748">
    <property type="component" value="Unassembled WGS sequence"/>
</dbReference>
<dbReference type="InterPro" id="IPR010264">
    <property type="entry name" value="Self-incomp_S1"/>
</dbReference>
<evidence type="ECO:0000256" key="3">
    <source>
        <dbReference type="ARBA" id="ARBA00022471"/>
    </source>
</evidence>
<dbReference type="GO" id="GO:0005576">
    <property type="term" value="C:extracellular region"/>
    <property type="evidence" value="ECO:0007669"/>
    <property type="project" value="UniProtKB-SubCell"/>
</dbReference>
<evidence type="ECO:0000256" key="4">
    <source>
        <dbReference type="ARBA" id="ARBA00022525"/>
    </source>
</evidence>
<keyword evidence="4 6" id="KW-0964">Secreted</keyword>
<comment type="similarity">
    <text evidence="2 6">Belongs to the plant self-incompatibility (S1) protein family.</text>
</comment>